<dbReference type="KEGG" id="psti:SOO65_06495"/>
<feature type="compositionally biased region" description="Gly residues" evidence="1">
    <location>
        <begin position="14"/>
        <end position="23"/>
    </location>
</feature>
<feature type="compositionally biased region" description="Basic and acidic residues" evidence="1">
    <location>
        <begin position="213"/>
        <end position="226"/>
    </location>
</feature>
<feature type="compositionally biased region" description="Polar residues" evidence="1">
    <location>
        <begin position="60"/>
        <end position="70"/>
    </location>
</feature>
<dbReference type="Proteomes" id="UP001324634">
    <property type="component" value="Chromosome"/>
</dbReference>
<feature type="compositionally biased region" description="Acidic residues" evidence="1">
    <location>
        <begin position="227"/>
        <end position="236"/>
    </location>
</feature>
<sequence length="248" mass="28635">MSESRNNSNNPNPGQGGGGGGGNNRRRRYRGNRSGGGGGQGQQGPQEGQNRQPSGPRPENNANRPQNAGNRNPAPRQGSQSQQGPRPENRNRGPQPGPRTSGRNRRGSGRVLTTNQVLVKYDNLLEQHLITRRKYYEYFNRVDERQLYKLEKNFFDSIEHLRRFEANLEPWQREALEKRKTERYKLDLTYSNNRNWNPEEIAKADFQPDENEDPHFKDSQREAFEEYKEDTEESEGTYEDYLKLKGLA</sequence>
<reference evidence="2 3" key="1">
    <citation type="submission" date="2023-11" db="EMBL/GenBank/DDBJ databases">
        <title>Peredibacter starrii A3.12.</title>
        <authorList>
            <person name="Mitchell R.J."/>
        </authorList>
    </citation>
    <scope>NUCLEOTIDE SEQUENCE [LARGE SCALE GENOMIC DNA]</scope>
    <source>
        <strain evidence="2 3">A3.12</strain>
    </source>
</reference>
<evidence type="ECO:0000313" key="3">
    <source>
        <dbReference type="Proteomes" id="UP001324634"/>
    </source>
</evidence>
<proteinExistence type="predicted"/>
<accession>A0AAX4HTW2</accession>
<organism evidence="2 3">
    <name type="scientific">Peredibacter starrii</name>
    <dbReference type="NCBI Taxonomy" id="28202"/>
    <lineage>
        <taxon>Bacteria</taxon>
        <taxon>Pseudomonadati</taxon>
        <taxon>Bdellovibrionota</taxon>
        <taxon>Bacteriovoracia</taxon>
        <taxon>Bacteriovoracales</taxon>
        <taxon>Bacteriovoracaceae</taxon>
        <taxon>Peredibacter</taxon>
    </lineage>
</organism>
<feature type="compositionally biased region" description="Low complexity" evidence="1">
    <location>
        <begin position="1"/>
        <end position="13"/>
    </location>
</feature>
<evidence type="ECO:0000256" key="1">
    <source>
        <dbReference type="SAM" id="MobiDB-lite"/>
    </source>
</evidence>
<evidence type="ECO:0000313" key="2">
    <source>
        <dbReference type="EMBL" id="WPU66390.1"/>
    </source>
</evidence>
<dbReference type="AlphaFoldDB" id="A0AAX4HTW2"/>
<dbReference type="EMBL" id="CP139487">
    <property type="protein sequence ID" value="WPU66390.1"/>
    <property type="molecule type" value="Genomic_DNA"/>
</dbReference>
<dbReference type="RefSeq" id="WP_321398548.1">
    <property type="nucleotide sequence ID" value="NZ_CP139487.1"/>
</dbReference>
<name>A0AAX4HTW2_9BACT</name>
<feature type="compositionally biased region" description="Gly residues" evidence="1">
    <location>
        <begin position="33"/>
        <end position="42"/>
    </location>
</feature>
<keyword evidence="3" id="KW-1185">Reference proteome</keyword>
<feature type="compositionally biased region" description="Low complexity" evidence="1">
    <location>
        <begin position="43"/>
        <end position="52"/>
    </location>
</feature>
<feature type="region of interest" description="Disordered" evidence="1">
    <location>
        <begin position="1"/>
        <end position="111"/>
    </location>
</feature>
<protein>
    <submittedName>
        <fullName evidence="2">Uncharacterized protein</fullName>
    </submittedName>
</protein>
<feature type="region of interest" description="Disordered" evidence="1">
    <location>
        <begin position="203"/>
        <end position="236"/>
    </location>
</feature>
<gene>
    <name evidence="2" type="ORF">SOO65_06495</name>
</gene>